<dbReference type="Proteomes" id="UP000016923">
    <property type="component" value="Unassembled WGS sequence"/>
</dbReference>
<feature type="compositionally biased region" description="Low complexity" evidence="1">
    <location>
        <begin position="150"/>
        <end position="169"/>
    </location>
</feature>
<dbReference type="HOGENOM" id="CLU_090057_2_0_1"/>
<dbReference type="OMA" id="HHNSEHD"/>
<reference evidence="2 3" key="1">
    <citation type="journal article" date="2013" name="BMC Genomics">
        <title>The genome and transcriptome of the pine saprophyte Ophiostoma piceae, and a comparison with the bark beetle-associated pine pathogen Grosmannia clavigera.</title>
        <authorList>
            <person name="Haridas S."/>
            <person name="Wang Y."/>
            <person name="Lim L."/>
            <person name="Massoumi Alamouti S."/>
            <person name="Jackman S."/>
            <person name="Docking R."/>
            <person name="Robertson G."/>
            <person name="Birol I."/>
            <person name="Bohlmann J."/>
            <person name="Breuil C."/>
        </authorList>
    </citation>
    <scope>NUCLEOTIDE SEQUENCE [LARGE SCALE GENOMIC DNA]</scope>
    <source>
        <strain evidence="2 3">UAMH 11346</strain>
    </source>
</reference>
<feature type="compositionally biased region" description="Polar residues" evidence="1">
    <location>
        <begin position="101"/>
        <end position="113"/>
    </location>
</feature>
<dbReference type="SUPFAM" id="SSF51182">
    <property type="entry name" value="RmlC-like cupins"/>
    <property type="match status" value="1"/>
</dbReference>
<keyword evidence="3" id="KW-1185">Reference proteome</keyword>
<gene>
    <name evidence="2" type="ORF">F503_04125</name>
</gene>
<dbReference type="Gene3D" id="2.60.120.10">
    <property type="entry name" value="Jelly Rolls"/>
    <property type="match status" value="1"/>
</dbReference>
<feature type="region of interest" description="Disordered" evidence="1">
    <location>
        <begin position="57"/>
        <end position="179"/>
    </location>
</feature>
<dbReference type="InterPro" id="IPR014710">
    <property type="entry name" value="RmlC-like_jellyroll"/>
</dbReference>
<dbReference type="VEuPathDB" id="FungiDB:F503_04125"/>
<sequence>MTTRASRAILISSFISSLIFQSLGYASMASLLPILQEILPMLMPGSVHITKAEELRRPPGLPHHSEDEADPSDQGEQEDDGFESDNDNGNDRDLISDANGDISSATAWRSSTFPRHVQRPSERSHLSPSSELFQQHRPQTSQASQVSQISQTSPRSQQPRPQQSQQQRPRTGKPRIRVANGVSLRDAIVHKSGSLCASVLTVKPQCETVVFHNGEQEAIVYAVSGTAELATLPEDFDEYDENESLRTGSEAGSIRSRPEPAKHTIGAGDFAFIPAWTEHQVRNIEDEGGANVVWVVVRNAGEPTVVPLEGWGGEAK</sequence>
<evidence type="ECO:0000256" key="1">
    <source>
        <dbReference type="SAM" id="MobiDB-lite"/>
    </source>
</evidence>
<protein>
    <submittedName>
        <fullName evidence="2">Cupin domain-containing protein</fullName>
    </submittedName>
</protein>
<evidence type="ECO:0000313" key="3">
    <source>
        <dbReference type="Proteomes" id="UP000016923"/>
    </source>
</evidence>
<accession>S3CPP1</accession>
<dbReference type="eggNOG" id="ENOG502S4NI">
    <property type="taxonomic scope" value="Eukaryota"/>
</dbReference>
<dbReference type="AlphaFoldDB" id="S3CPP1"/>
<dbReference type="OrthoDB" id="3511549at2759"/>
<name>S3CPP1_OPHP1</name>
<organism evidence="2 3">
    <name type="scientific">Ophiostoma piceae (strain UAMH 11346)</name>
    <name type="common">Sap stain fungus</name>
    <dbReference type="NCBI Taxonomy" id="1262450"/>
    <lineage>
        <taxon>Eukaryota</taxon>
        <taxon>Fungi</taxon>
        <taxon>Dikarya</taxon>
        <taxon>Ascomycota</taxon>
        <taxon>Pezizomycotina</taxon>
        <taxon>Sordariomycetes</taxon>
        <taxon>Sordariomycetidae</taxon>
        <taxon>Ophiostomatales</taxon>
        <taxon>Ophiostomataceae</taxon>
        <taxon>Ophiostoma</taxon>
    </lineage>
</organism>
<evidence type="ECO:0000313" key="2">
    <source>
        <dbReference type="EMBL" id="EPE08538.1"/>
    </source>
</evidence>
<dbReference type="InterPro" id="IPR011051">
    <property type="entry name" value="RmlC_Cupin_sf"/>
</dbReference>
<proteinExistence type="predicted"/>
<feature type="compositionally biased region" description="Acidic residues" evidence="1">
    <location>
        <begin position="67"/>
        <end position="88"/>
    </location>
</feature>
<feature type="compositionally biased region" description="Polar residues" evidence="1">
    <location>
        <begin position="126"/>
        <end position="149"/>
    </location>
</feature>
<dbReference type="EMBL" id="KE148148">
    <property type="protein sequence ID" value="EPE08538.1"/>
    <property type="molecule type" value="Genomic_DNA"/>
</dbReference>